<evidence type="ECO:0000313" key="2">
    <source>
        <dbReference type="EMBL" id="RYO89980.1"/>
    </source>
</evidence>
<dbReference type="EMBL" id="QJNS01000064">
    <property type="protein sequence ID" value="RYO89980.1"/>
    <property type="molecule type" value="Genomic_DNA"/>
</dbReference>
<keyword evidence="3" id="KW-1185">Reference proteome</keyword>
<dbReference type="InterPro" id="IPR029058">
    <property type="entry name" value="AB_hydrolase_fold"/>
</dbReference>
<evidence type="ECO:0000259" key="1">
    <source>
        <dbReference type="Pfam" id="PF00135"/>
    </source>
</evidence>
<comment type="caution">
    <text evidence="2">The sequence shown here is derived from an EMBL/GenBank/DDBJ whole genome shotgun (WGS) entry which is preliminary data.</text>
</comment>
<dbReference type="Gene3D" id="3.40.50.1820">
    <property type="entry name" value="alpha/beta hydrolase"/>
    <property type="match status" value="1"/>
</dbReference>
<protein>
    <recommendedName>
        <fullName evidence="1">Carboxylesterase type B domain-containing protein</fullName>
    </recommendedName>
</protein>
<feature type="domain" description="Carboxylesterase type B" evidence="1">
    <location>
        <begin position="27"/>
        <end position="310"/>
    </location>
</feature>
<dbReference type="SUPFAM" id="SSF53474">
    <property type="entry name" value="alpha/beta-Hydrolases"/>
    <property type="match status" value="1"/>
</dbReference>
<dbReference type="InterPro" id="IPR002018">
    <property type="entry name" value="CarbesteraseB"/>
</dbReference>
<proteinExistence type="predicted"/>
<gene>
    <name evidence="2" type="ORF">DL762_002929</name>
</gene>
<dbReference type="Pfam" id="PF00135">
    <property type="entry name" value="COesterase"/>
    <property type="match status" value="1"/>
</dbReference>
<dbReference type="PANTHER" id="PTHR11559">
    <property type="entry name" value="CARBOXYLESTERASE"/>
    <property type="match status" value="1"/>
</dbReference>
<organism evidence="2 3">
    <name type="scientific">Monosporascus cannonballus</name>
    <dbReference type="NCBI Taxonomy" id="155416"/>
    <lineage>
        <taxon>Eukaryota</taxon>
        <taxon>Fungi</taxon>
        <taxon>Dikarya</taxon>
        <taxon>Ascomycota</taxon>
        <taxon>Pezizomycotina</taxon>
        <taxon>Sordariomycetes</taxon>
        <taxon>Xylariomycetidae</taxon>
        <taxon>Xylariales</taxon>
        <taxon>Xylariales incertae sedis</taxon>
        <taxon>Monosporascus</taxon>
    </lineage>
</organism>
<evidence type="ECO:0000313" key="3">
    <source>
        <dbReference type="Proteomes" id="UP000294003"/>
    </source>
</evidence>
<name>A0ABY0HC18_9PEZI</name>
<reference evidence="2 3" key="1">
    <citation type="submission" date="2018-06" db="EMBL/GenBank/DDBJ databases">
        <title>Complete Genomes of Monosporascus.</title>
        <authorList>
            <person name="Robinson A.J."/>
            <person name="Natvig D.O."/>
        </authorList>
    </citation>
    <scope>NUCLEOTIDE SEQUENCE [LARGE SCALE GENOMIC DNA]</scope>
    <source>
        <strain evidence="2 3">CBS 609.92</strain>
    </source>
</reference>
<dbReference type="InterPro" id="IPR050309">
    <property type="entry name" value="Type-B_Carboxylest/Lipase"/>
</dbReference>
<accession>A0ABY0HC18</accession>
<sequence>MSSWAAPRQARRAPLSIWQRTGVGNEYLFHAVAAQSPAFATVLTAEESRYQYDNFAIRVGCVGHDSLACLRSKTADELQQNTNVPYPGAAKAPLYMWGPVLDYDLITDLTYNSFALGRFIEVPMIFGDDTNGGTVFTPRSASTIGESNIFLHDQYPYLDLAHLVEVNSLYPNQNTSCPSPGCYWRQVSDVYGDMRFMCPAMFTSSMAAQYGVPQPWNYRYNVEDPGQMAQGIGVPHTVEVHAIFGPENTSGGPQSYQPGGINAPIVPVIQAYWTSFIRSFDPNKFRLPDAADWQMWDSTSRQRIVFETNGNTTMEPVNGDTWRRCEYLSDLGAKIKQ</sequence>
<dbReference type="Proteomes" id="UP000294003">
    <property type="component" value="Unassembled WGS sequence"/>
</dbReference>